<dbReference type="PANTHER" id="PTHR43103">
    <property type="entry name" value="NUCLEOSIDE-DIPHOSPHATE-SUGAR EPIMERASE"/>
    <property type="match status" value="1"/>
</dbReference>
<dbReference type="EMBL" id="BLKU01000005">
    <property type="protein sequence ID" value="GFG66774.1"/>
    <property type="molecule type" value="Genomic_DNA"/>
</dbReference>
<reference evidence="5 6" key="1">
    <citation type="journal article" date="2019" name="Emerg. Microbes Infect.">
        <title>Comprehensive subspecies identification of 175 nontuberculous mycobacteria species based on 7547 genomic profiles.</title>
        <authorList>
            <person name="Matsumoto Y."/>
            <person name="Kinjo T."/>
            <person name="Motooka D."/>
            <person name="Nabeya D."/>
            <person name="Jung N."/>
            <person name="Uechi K."/>
            <person name="Horii T."/>
            <person name="Iida T."/>
            <person name="Fujita J."/>
            <person name="Nakamura S."/>
        </authorList>
    </citation>
    <scope>NUCLEOTIDE SEQUENCE [LARGE SCALE GENOMIC DNA]</scope>
    <source>
        <strain evidence="5 6">JCM 13573</strain>
    </source>
</reference>
<dbReference type="SUPFAM" id="SSF51735">
    <property type="entry name" value="NAD(P)-binding Rossmann-fold domains"/>
    <property type="match status" value="1"/>
</dbReference>
<evidence type="ECO:0000259" key="4">
    <source>
        <dbReference type="Pfam" id="PF01370"/>
    </source>
</evidence>
<accession>A0ABQ1BSU2</accession>
<evidence type="ECO:0000256" key="2">
    <source>
        <dbReference type="ARBA" id="ARBA00023002"/>
    </source>
</evidence>
<feature type="domain" description="NAD-dependent epimerase/dehydratase" evidence="4">
    <location>
        <begin position="9"/>
        <end position="192"/>
    </location>
</feature>
<protein>
    <submittedName>
        <fullName evidence="5">Oxidoreductase</fullName>
    </submittedName>
</protein>
<evidence type="ECO:0000313" key="6">
    <source>
        <dbReference type="Proteomes" id="UP000465306"/>
    </source>
</evidence>
<evidence type="ECO:0000313" key="5">
    <source>
        <dbReference type="EMBL" id="GFG66774.1"/>
    </source>
</evidence>
<gene>
    <name evidence="5" type="ORF">MKUB_42640</name>
</gene>
<keyword evidence="6" id="KW-1185">Reference proteome</keyword>
<dbReference type="RefSeq" id="WP_241007791.1">
    <property type="nucleotide sequence ID" value="NZ_BLKU01000005.1"/>
</dbReference>
<comment type="similarity">
    <text evidence="1">Belongs to the NAD(P)-dependent epimerase/dehydratase family.</text>
</comment>
<evidence type="ECO:0000256" key="3">
    <source>
        <dbReference type="ARBA" id="ARBA00023027"/>
    </source>
</evidence>
<dbReference type="InterPro" id="IPR001509">
    <property type="entry name" value="Epimerase_deHydtase"/>
</dbReference>
<dbReference type="CDD" id="cd08946">
    <property type="entry name" value="SDR_e"/>
    <property type="match status" value="1"/>
</dbReference>
<keyword evidence="2" id="KW-0560">Oxidoreductase</keyword>
<organism evidence="5 6">
    <name type="scientific">Mycobacterium kubicae</name>
    <dbReference type="NCBI Taxonomy" id="120959"/>
    <lineage>
        <taxon>Bacteria</taxon>
        <taxon>Bacillati</taxon>
        <taxon>Actinomycetota</taxon>
        <taxon>Actinomycetes</taxon>
        <taxon>Mycobacteriales</taxon>
        <taxon>Mycobacteriaceae</taxon>
        <taxon>Mycobacterium</taxon>
        <taxon>Mycobacterium simiae complex</taxon>
    </lineage>
</organism>
<dbReference type="Pfam" id="PF01370">
    <property type="entry name" value="Epimerase"/>
    <property type="match status" value="1"/>
</dbReference>
<comment type="caution">
    <text evidence="5">The sequence shown here is derived from an EMBL/GenBank/DDBJ whole genome shotgun (WGS) entry which is preliminary data.</text>
</comment>
<dbReference type="PANTHER" id="PTHR43103:SF5">
    <property type="entry name" value="4-EPIMERASE, PUTATIVE (AFU_ORTHOLOGUE AFUA_7G00360)-RELATED"/>
    <property type="match status" value="1"/>
</dbReference>
<dbReference type="InterPro" id="IPR036291">
    <property type="entry name" value="NAD(P)-bd_dom_sf"/>
</dbReference>
<dbReference type="Gene3D" id="3.40.50.720">
    <property type="entry name" value="NAD(P)-binding Rossmann-like Domain"/>
    <property type="match status" value="1"/>
</dbReference>
<proteinExistence type="inferred from homology"/>
<sequence length="371" mass="40143">MSTQVSRTVLVTGAFGQVGRRCAELLLRRGHTVIAMDLPGAAADAAVAALRADSPPGELVAAYTDLLDADAVGKVVHRHRPTEIVHLAAIVAPPSYRNPVLARRVNVEGTQTLVAAAQRLTDPPLFVFASSAAVYGSRNPHRHPERITADTPVNPIDQYGQDKVLAEAVVTESALPHTVLRLAAIVSPDGAATFDADYLLLVRATPIDNRMHATDARDVALAFANAVERRDAVNGKVLVIAGNGSCLRLMGDLQDDVMAAIGIGRLGPAMGLPGDPDDDRGWAFTGWFDTTESQALLDYQQHDWADTVAWVAESMGRRRIALRAFGPVIRPALRAVFALQRRREHRGPYAYPWTFLRAKYGPDMLVEMVSK</sequence>
<name>A0ABQ1BSU2_9MYCO</name>
<keyword evidence="3" id="KW-0520">NAD</keyword>
<dbReference type="Proteomes" id="UP000465306">
    <property type="component" value="Unassembled WGS sequence"/>
</dbReference>
<evidence type="ECO:0000256" key="1">
    <source>
        <dbReference type="ARBA" id="ARBA00007637"/>
    </source>
</evidence>